<accession>A0A090DRW2</accession>
<dbReference type="CDD" id="cd06261">
    <property type="entry name" value="TM_PBP2"/>
    <property type="match status" value="1"/>
</dbReference>
<name>A0A090DRW2_MESPL</name>
<keyword evidence="8 9" id="KW-0472">Membrane</keyword>
<dbReference type="PANTHER" id="PTHR30614:SF10">
    <property type="entry name" value="ARGININE ABC TRANSPORTER PERMEASE PROTEIN ARTM"/>
    <property type="match status" value="1"/>
</dbReference>
<dbReference type="SUPFAM" id="SSF161098">
    <property type="entry name" value="MetI-like"/>
    <property type="match status" value="1"/>
</dbReference>
<keyword evidence="12" id="KW-1185">Reference proteome</keyword>
<keyword evidence="6 9" id="KW-0812">Transmembrane</keyword>
<comment type="similarity">
    <text evidence="2">Belongs to the binding-protein-dependent transport system permease family. HisMQ subfamily.</text>
</comment>
<dbReference type="InterPro" id="IPR010065">
    <property type="entry name" value="AA_ABC_transptr_permease_3TM"/>
</dbReference>
<evidence type="ECO:0000256" key="4">
    <source>
        <dbReference type="ARBA" id="ARBA00022475"/>
    </source>
</evidence>
<feature type="transmembrane region" description="Helical" evidence="9">
    <location>
        <begin position="163"/>
        <end position="184"/>
    </location>
</feature>
<keyword evidence="7 9" id="KW-1133">Transmembrane helix</keyword>
<dbReference type="AlphaFoldDB" id="A0A090DRW2"/>
<dbReference type="Gene3D" id="1.10.3720.10">
    <property type="entry name" value="MetI-like"/>
    <property type="match status" value="1"/>
</dbReference>
<dbReference type="GO" id="GO:0006865">
    <property type="term" value="P:amino acid transport"/>
    <property type="evidence" value="ECO:0007669"/>
    <property type="project" value="TreeGrafter"/>
</dbReference>
<evidence type="ECO:0000256" key="5">
    <source>
        <dbReference type="ARBA" id="ARBA00022519"/>
    </source>
</evidence>
<dbReference type="STRING" id="69974.MPLDJ20_230081"/>
<feature type="transmembrane region" description="Helical" evidence="9">
    <location>
        <begin position="25"/>
        <end position="45"/>
    </location>
</feature>
<evidence type="ECO:0000256" key="3">
    <source>
        <dbReference type="ARBA" id="ARBA00022448"/>
    </source>
</evidence>
<dbReference type="Proteomes" id="UP000045285">
    <property type="component" value="Unassembled WGS sequence"/>
</dbReference>
<reference evidence="12" key="1">
    <citation type="submission" date="2014-08" db="EMBL/GenBank/DDBJ databases">
        <authorList>
            <person name="Moulin L."/>
        </authorList>
    </citation>
    <scope>NUCLEOTIDE SEQUENCE [LARGE SCALE GENOMIC DNA]</scope>
</reference>
<evidence type="ECO:0000259" key="10">
    <source>
        <dbReference type="PROSITE" id="PS50928"/>
    </source>
</evidence>
<dbReference type="InterPro" id="IPR035906">
    <property type="entry name" value="MetI-like_sf"/>
</dbReference>
<evidence type="ECO:0000256" key="7">
    <source>
        <dbReference type="ARBA" id="ARBA00022989"/>
    </source>
</evidence>
<evidence type="ECO:0000313" key="12">
    <source>
        <dbReference type="Proteomes" id="UP000045285"/>
    </source>
</evidence>
<evidence type="ECO:0000256" key="9">
    <source>
        <dbReference type="RuleBase" id="RU363032"/>
    </source>
</evidence>
<gene>
    <name evidence="11" type="primary">hisM</name>
    <name evidence="11" type="ORF">MPL3356_30183</name>
</gene>
<dbReference type="GO" id="GO:0022857">
    <property type="term" value="F:transmembrane transporter activity"/>
    <property type="evidence" value="ECO:0007669"/>
    <property type="project" value="InterPro"/>
</dbReference>
<dbReference type="InterPro" id="IPR043429">
    <property type="entry name" value="ArtM/GltK/GlnP/TcyL/YhdX-like"/>
</dbReference>
<sequence>MAVDFDFYLSTMWSVLKALPLTLEIWFFGIAFGLVIATGLTWLRASGYKLGEYFTRAYVFVFRGSPLLVQLYLIYFGLSQFDFVRHSPILWPILRDPMYCTIVAMALNTAAYESEIFRGALRAVPIGQIEAAKAFGMSAFTRFRLVTLPIALRLALPAYSTEIILMTKATALASVVTIMEMMGTAQKIQHDTFRPIEVLTCAGVIYLLLNLSIARLFAWVEYRLSPHLRPPPEQSQLVKPIPEVL</sequence>
<proteinExistence type="inferred from homology"/>
<organism evidence="11 12">
    <name type="scientific">Mesorhizobium plurifarium</name>
    <dbReference type="NCBI Taxonomy" id="69974"/>
    <lineage>
        <taxon>Bacteria</taxon>
        <taxon>Pseudomonadati</taxon>
        <taxon>Pseudomonadota</taxon>
        <taxon>Alphaproteobacteria</taxon>
        <taxon>Hyphomicrobiales</taxon>
        <taxon>Phyllobacteriaceae</taxon>
        <taxon>Mesorhizobium</taxon>
    </lineage>
</organism>
<dbReference type="InterPro" id="IPR000515">
    <property type="entry name" value="MetI-like"/>
</dbReference>
<feature type="domain" description="ABC transmembrane type-1" evidence="10">
    <location>
        <begin position="19"/>
        <end position="217"/>
    </location>
</feature>
<evidence type="ECO:0000256" key="2">
    <source>
        <dbReference type="ARBA" id="ARBA00010072"/>
    </source>
</evidence>
<dbReference type="GO" id="GO:0043190">
    <property type="term" value="C:ATP-binding cassette (ABC) transporter complex"/>
    <property type="evidence" value="ECO:0007669"/>
    <property type="project" value="InterPro"/>
</dbReference>
<dbReference type="Pfam" id="PF00528">
    <property type="entry name" value="BPD_transp_1"/>
    <property type="match status" value="1"/>
</dbReference>
<protein>
    <submittedName>
        <fullName evidence="11">Histidine/lysine/arginine/ornithine transporter subunit membrane component of ABC superfamily</fullName>
    </submittedName>
</protein>
<feature type="transmembrane region" description="Helical" evidence="9">
    <location>
        <begin position="57"/>
        <end position="78"/>
    </location>
</feature>
<evidence type="ECO:0000256" key="8">
    <source>
        <dbReference type="ARBA" id="ARBA00023136"/>
    </source>
</evidence>
<dbReference type="PROSITE" id="PS50928">
    <property type="entry name" value="ABC_TM1"/>
    <property type="match status" value="1"/>
</dbReference>
<dbReference type="PANTHER" id="PTHR30614">
    <property type="entry name" value="MEMBRANE COMPONENT OF AMINO ACID ABC TRANSPORTER"/>
    <property type="match status" value="1"/>
</dbReference>
<feature type="transmembrane region" description="Helical" evidence="9">
    <location>
        <begin position="196"/>
        <end position="220"/>
    </location>
</feature>
<dbReference type="EMBL" id="CCMZ01000023">
    <property type="protein sequence ID" value="CDX19474.1"/>
    <property type="molecule type" value="Genomic_DNA"/>
</dbReference>
<dbReference type="NCBIfam" id="TIGR01726">
    <property type="entry name" value="HEQRo_perm_3TM"/>
    <property type="match status" value="1"/>
</dbReference>
<keyword evidence="3 9" id="KW-0813">Transport</keyword>
<evidence type="ECO:0000313" key="11">
    <source>
        <dbReference type="EMBL" id="CDX19474.1"/>
    </source>
</evidence>
<evidence type="ECO:0000256" key="1">
    <source>
        <dbReference type="ARBA" id="ARBA00004429"/>
    </source>
</evidence>
<keyword evidence="4" id="KW-1003">Cell membrane</keyword>
<keyword evidence="5" id="KW-0997">Cell inner membrane</keyword>
<evidence type="ECO:0000256" key="6">
    <source>
        <dbReference type="ARBA" id="ARBA00022692"/>
    </source>
</evidence>
<comment type="subcellular location">
    <subcellularLocation>
        <location evidence="1">Cell inner membrane</location>
        <topology evidence="1">Multi-pass membrane protein</topology>
    </subcellularLocation>
    <subcellularLocation>
        <location evidence="9">Cell membrane</location>
        <topology evidence="9">Multi-pass membrane protein</topology>
    </subcellularLocation>
</comment>